<evidence type="ECO:0000256" key="1">
    <source>
        <dbReference type="ARBA" id="ARBA00006814"/>
    </source>
</evidence>
<name>A0A7U3YQ03_DESPD</name>
<proteinExistence type="inferred from homology"/>
<dbReference type="GO" id="GO:0008047">
    <property type="term" value="F:enzyme activator activity"/>
    <property type="evidence" value="ECO:0007669"/>
    <property type="project" value="InterPro"/>
</dbReference>
<keyword evidence="6" id="KW-0378">Hydrolase</keyword>
<keyword evidence="4" id="KW-0479">Metal-binding</keyword>
<dbReference type="PANTHER" id="PTHR30302:SF1">
    <property type="entry name" value="HYDROGENASE 2 MATURATION PROTEASE"/>
    <property type="match status" value="1"/>
</dbReference>
<evidence type="ECO:0000313" key="7">
    <source>
        <dbReference type="EMBL" id="ADW19454.1"/>
    </source>
</evidence>
<evidence type="ECO:0000313" key="8">
    <source>
        <dbReference type="Proteomes" id="UP000006365"/>
    </source>
</evidence>
<dbReference type="Pfam" id="PF01750">
    <property type="entry name" value="HycI"/>
    <property type="match status" value="1"/>
</dbReference>
<gene>
    <name evidence="7" type="ordered locus">Despr_3328</name>
</gene>
<dbReference type="PANTHER" id="PTHR30302">
    <property type="entry name" value="HYDROGENASE 1 MATURATION PROTEASE"/>
    <property type="match status" value="1"/>
</dbReference>
<dbReference type="EMBL" id="CP002364">
    <property type="protein sequence ID" value="ADW19454.1"/>
    <property type="molecule type" value="Genomic_DNA"/>
</dbReference>
<evidence type="ECO:0000256" key="5">
    <source>
        <dbReference type="ARBA" id="ARBA00022750"/>
    </source>
</evidence>
<dbReference type="Proteomes" id="UP000006365">
    <property type="component" value="Chromosome"/>
</dbReference>
<sequence length="164" mass="17734">MKALVLGIGNLLIGDEGVGCRTIEELSRRYTLPPEVECVDGGTAGFELLAMLDSKDHVILIDALRGDREPGTVVLVEGDHVPKAFLARTTPHQLGICDVLAAAQLTDTMPRHLTLYGIEPKQLDVGIGLSPEVEAGMEKTIGAVVEQLRHFGYEVKRNGIESKH</sequence>
<comment type="similarity">
    <text evidence="1">Belongs to the peptidase A31 family.</text>
</comment>
<dbReference type="NCBIfam" id="TIGR00072">
    <property type="entry name" value="hydrog_prot"/>
    <property type="match status" value="1"/>
</dbReference>
<accession>A0A7U3YQ03</accession>
<reference evidence="7 8" key="1">
    <citation type="journal article" date="2011" name="Stand. Genomic Sci.">
        <title>Complete genome sequence of Desulfobulbus propionicus type strain (1pr3).</title>
        <authorList>
            <person name="Pagani I."/>
            <person name="Lapidus A."/>
            <person name="Nolan M."/>
            <person name="Lucas S."/>
            <person name="Hammon N."/>
            <person name="Deshpande S."/>
            <person name="Cheng J.F."/>
            <person name="Chertkov O."/>
            <person name="Davenport K."/>
            <person name="Tapia R."/>
            <person name="Han C."/>
            <person name="Goodwin L."/>
            <person name="Pitluck S."/>
            <person name="Liolios K."/>
            <person name="Mavromatis K."/>
            <person name="Ivanova N."/>
            <person name="Mikhailova N."/>
            <person name="Pati A."/>
            <person name="Chen A."/>
            <person name="Palaniappan K."/>
            <person name="Land M."/>
            <person name="Hauser L."/>
            <person name="Chang Y.J."/>
            <person name="Jeffries C.D."/>
            <person name="Detter J.C."/>
            <person name="Brambilla E."/>
            <person name="Kannan K.P."/>
            <person name="Djao O.D."/>
            <person name="Rohde M."/>
            <person name="Pukall R."/>
            <person name="Spring S."/>
            <person name="Goker M."/>
            <person name="Sikorski J."/>
            <person name="Woyke T."/>
            <person name="Bristow J."/>
            <person name="Eisen J.A."/>
            <person name="Markowitz V."/>
            <person name="Hugenholtz P."/>
            <person name="Kyrpides N.C."/>
            <person name="Klenk H.P."/>
        </authorList>
    </citation>
    <scope>NUCLEOTIDE SEQUENCE [LARGE SCALE GENOMIC DNA]</scope>
    <source>
        <strain evidence="8">ATCC 33891 / DSM 2032 / 1pr3</strain>
    </source>
</reference>
<dbReference type="GO" id="GO:0046872">
    <property type="term" value="F:metal ion binding"/>
    <property type="evidence" value="ECO:0007669"/>
    <property type="project" value="UniProtKB-KW"/>
</dbReference>
<dbReference type="SUPFAM" id="SSF53163">
    <property type="entry name" value="HybD-like"/>
    <property type="match status" value="1"/>
</dbReference>
<organism evidence="7 8">
    <name type="scientific">Desulfobulbus propionicus (strain ATCC 33891 / DSM 2032 / VKM B-1956 / 1pr3)</name>
    <dbReference type="NCBI Taxonomy" id="577650"/>
    <lineage>
        <taxon>Bacteria</taxon>
        <taxon>Pseudomonadati</taxon>
        <taxon>Thermodesulfobacteriota</taxon>
        <taxon>Desulfobulbia</taxon>
        <taxon>Desulfobulbales</taxon>
        <taxon>Desulfobulbaceae</taxon>
        <taxon>Desulfobulbus</taxon>
    </lineage>
</organism>
<dbReference type="InterPro" id="IPR023430">
    <property type="entry name" value="Pept_HybD-like_dom_sf"/>
</dbReference>
<keyword evidence="2" id="KW-0533">Nickel</keyword>
<dbReference type="GO" id="GO:0004190">
    <property type="term" value="F:aspartic-type endopeptidase activity"/>
    <property type="evidence" value="ECO:0007669"/>
    <property type="project" value="UniProtKB-KW"/>
</dbReference>
<evidence type="ECO:0000256" key="3">
    <source>
        <dbReference type="ARBA" id="ARBA00022670"/>
    </source>
</evidence>
<dbReference type="KEGG" id="dpr:Despr_3328"/>
<keyword evidence="5" id="KW-0064">Aspartyl protease</keyword>
<dbReference type="RefSeq" id="WP_015725978.1">
    <property type="nucleotide sequence ID" value="NC_014972.1"/>
</dbReference>
<dbReference type="GO" id="GO:0016485">
    <property type="term" value="P:protein processing"/>
    <property type="evidence" value="ECO:0007669"/>
    <property type="project" value="TreeGrafter"/>
</dbReference>
<keyword evidence="8" id="KW-1185">Reference proteome</keyword>
<dbReference type="Gene3D" id="3.40.50.1450">
    <property type="entry name" value="HybD-like"/>
    <property type="match status" value="1"/>
</dbReference>
<evidence type="ECO:0000256" key="2">
    <source>
        <dbReference type="ARBA" id="ARBA00022596"/>
    </source>
</evidence>
<evidence type="ECO:0000256" key="4">
    <source>
        <dbReference type="ARBA" id="ARBA00022723"/>
    </source>
</evidence>
<dbReference type="FunFam" id="3.40.50.1450:FF:000002">
    <property type="entry name" value="Hydrogenase 1 maturation protease"/>
    <property type="match status" value="1"/>
</dbReference>
<dbReference type="InterPro" id="IPR000671">
    <property type="entry name" value="Peptidase_A31"/>
</dbReference>
<dbReference type="CDD" id="cd06062">
    <property type="entry name" value="H2MP_MemB-H2up"/>
    <property type="match status" value="1"/>
</dbReference>
<dbReference type="AlphaFoldDB" id="A0A7U3YQ03"/>
<keyword evidence="3 7" id="KW-0645">Protease</keyword>
<evidence type="ECO:0000256" key="6">
    <source>
        <dbReference type="ARBA" id="ARBA00022801"/>
    </source>
</evidence>
<protein>
    <submittedName>
        <fullName evidence="7">Hydrogenase maturation protease</fullName>
    </submittedName>
</protein>
<dbReference type="PRINTS" id="PR00446">
    <property type="entry name" value="HYDRGNUPTAKE"/>
</dbReference>